<dbReference type="RefSeq" id="WP_046909917.1">
    <property type="nucleotide sequence ID" value="NZ_BAAAXG010000026.1"/>
</dbReference>
<dbReference type="PANTHER" id="PTHR34293">
    <property type="entry name" value="HTH-TYPE TRANSCRIPTIONAL REGULATOR TRMBL2"/>
    <property type="match status" value="1"/>
</dbReference>
<dbReference type="Gene3D" id="1.10.10.10">
    <property type="entry name" value="Winged helix-like DNA-binding domain superfamily/Winged helix DNA-binding domain"/>
    <property type="match status" value="2"/>
</dbReference>
<evidence type="ECO:0000259" key="1">
    <source>
        <dbReference type="SMART" id="SM00421"/>
    </source>
</evidence>
<sequence>MEGNTLALLGVSAGEEAVYRATLRTPGIGIAEVAVACGIDRESAGSVLGRLQDLGMVTTADQRTFSGADPVSVVDRLARSRIHGLQGEIRRVASSRHLVESLIADRRTGRRGQVVELQHVEGLDQVASCVDELSFFAREERLTTYPGPILAAEFETVRASDLKYLRRGLRMRTLVHAGALGAPEVGRFASELTERGAQVRGTARPLERMVIFDRRTAMVATDPEDITRGAVIVRQPGLVSPLLALFEYRWARSSGIVDGLPSDTERRVLHTMARVDKDEAGARELGMSLRTYRGHVAALLRRLGTPNRFRAALAARERNWL</sequence>
<dbReference type="PANTHER" id="PTHR34293:SF1">
    <property type="entry name" value="HTH-TYPE TRANSCRIPTIONAL REGULATOR TRMBL2"/>
    <property type="match status" value="1"/>
</dbReference>
<dbReference type="InterPro" id="IPR036388">
    <property type="entry name" value="WH-like_DNA-bd_sf"/>
</dbReference>
<evidence type="ECO:0000313" key="2">
    <source>
        <dbReference type="EMBL" id="KKZ71495.1"/>
    </source>
</evidence>
<proteinExistence type="predicted"/>
<accession>A0A2P2GL11</accession>
<dbReference type="InterPro" id="IPR016032">
    <property type="entry name" value="Sig_transdc_resp-reg_C-effctor"/>
</dbReference>
<dbReference type="OrthoDB" id="4266042at2"/>
<organism evidence="2 3">
    <name type="scientific">Streptomyces showdoensis</name>
    <dbReference type="NCBI Taxonomy" id="68268"/>
    <lineage>
        <taxon>Bacteria</taxon>
        <taxon>Bacillati</taxon>
        <taxon>Actinomycetota</taxon>
        <taxon>Actinomycetes</taxon>
        <taxon>Kitasatosporales</taxon>
        <taxon>Streptomycetaceae</taxon>
        <taxon>Streptomyces</taxon>
    </lineage>
</organism>
<dbReference type="InterPro" id="IPR000792">
    <property type="entry name" value="Tscrpt_reg_LuxR_C"/>
</dbReference>
<gene>
    <name evidence="2" type="ORF">VO63_23455</name>
</gene>
<keyword evidence="3" id="KW-1185">Reference proteome</keyword>
<comment type="caution">
    <text evidence="2">The sequence shown here is derived from an EMBL/GenBank/DDBJ whole genome shotgun (WGS) entry which is preliminary data.</text>
</comment>
<evidence type="ECO:0000313" key="3">
    <source>
        <dbReference type="Proteomes" id="UP000265325"/>
    </source>
</evidence>
<protein>
    <recommendedName>
        <fullName evidence="1">HTH luxR-type domain-containing protein</fullName>
    </recommendedName>
</protein>
<dbReference type="AlphaFoldDB" id="A0A2P2GL11"/>
<dbReference type="Proteomes" id="UP000265325">
    <property type="component" value="Unassembled WGS sequence"/>
</dbReference>
<dbReference type="SUPFAM" id="SSF46894">
    <property type="entry name" value="C-terminal effector domain of the bipartite response regulators"/>
    <property type="match status" value="1"/>
</dbReference>
<dbReference type="GO" id="GO:0006355">
    <property type="term" value="P:regulation of DNA-templated transcription"/>
    <property type="evidence" value="ECO:0007669"/>
    <property type="project" value="InterPro"/>
</dbReference>
<dbReference type="GO" id="GO:0003677">
    <property type="term" value="F:DNA binding"/>
    <property type="evidence" value="ECO:0007669"/>
    <property type="project" value="InterPro"/>
</dbReference>
<dbReference type="EMBL" id="LAQS01000038">
    <property type="protein sequence ID" value="KKZ71495.1"/>
    <property type="molecule type" value="Genomic_DNA"/>
</dbReference>
<name>A0A2P2GL11_STREW</name>
<dbReference type="SMART" id="SM00421">
    <property type="entry name" value="HTH_LUXR"/>
    <property type="match status" value="1"/>
</dbReference>
<feature type="domain" description="HTH luxR-type" evidence="1">
    <location>
        <begin position="258"/>
        <end position="315"/>
    </location>
</feature>
<reference evidence="2 3" key="1">
    <citation type="submission" date="2015-05" db="EMBL/GenBank/DDBJ databases">
        <title>Draft Genome assembly of Streptomyces showdoensis.</title>
        <authorList>
            <person name="Thapa K.K."/>
            <person name="Metsa-Ketela M."/>
        </authorList>
    </citation>
    <scope>NUCLEOTIDE SEQUENCE [LARGE SCALE GENOMIC DNA]</scope>
    <source>
        <strain evidence="2 3">ATCC 15227</strain>
    </source>
</reference>
<dbReference type="InterPro" id="IPR051797">
    <property type="entry name" value="TrmB-like"/>
</dbReference>